<dbReference type="EC" id="1.14.99.56" evidence="15"/>
<evidence type="ECO:0000256" key="5">
    <source>
        <dbReference type="ARBA" id="ARBA00022729"/>
    </source>
</evidence>
<evidence type="ECO:0000259" key="17">
    <source>
        <dbReference type="PROSITE" id="PS51164"/>
    </source>
</evidence>
<keyword evidence="11" id="KW-0119">Carbohydrate metabolism</keyword>
<keyword evidence="10" id="KW-1015">Disulfide bond</keyword>
<keyword evidence="3" id="KW-0964">Secreted</keyword>
<dbReference type="CDD" id="cd21175">
    <property type="entry name" value="LPMO_AA9"/>
    <property type="match status" value="1"/>
</dbReference>
<evidence type="ECO:0000256" key="13">
    <source>
        <dbReference type="ARBA" id="ARBA00044502"/>
    </source>
</evidence>
<keyword evidence="12" id="KW-0624">Polysaccharide degradation</keyword>
<keyword evidence="8" id="KW-0186">Copper</keyword>
<evidence type="ECO:0000256" key="6">
    <source>
        <dbReference type="ARBA" id="ARBA00023001"/>
    </source>
</evidence>
<evidence type="ECO:0000256" key="1">
    <source>
        <dbReference type="ARBA" id="ARBA00001973"/>
    </source>
</evidence>
<dbReference type="InterPro" id="IPR049892">
    <property type="entry name" value="AA9"/>
</dbReference>
<dbReference type="VEuPathDB" id="FungiDB:NEUTE1DRAFT_82948"/>
<keyword evidence="5 16" id="KW-0732">Signal</keyword>
<dbReference type="EMBL" id="GL891304">
    <property type="protein sequence ID" value="EGO58503.1"/>
    <property type="molecule type" value="Genomic_DNA"/>
</dbReference>
<reference evidence="19" key="1">
    <citation type="journal article" date="2011" name="Genetics">
        <title>Massive changes in genome architecture accompany the transition to self-fertility in the filamentous fungus Neurospora tetrasperma.</title>
        <authorList>
            <person name="Ellison C.E."/>
            <person name="Stajich J.E."/>
            <person name="Jacobson D.J."/>
            <person name="Natvig D.O."/>
            <person name="Lapidus A."/>
            <person name="Foster B."/>
            <person name="Aerts A."/>
            <person name="Riley R."/>
            <person name="Lindquist E.A."/>
            <person name="Grigoriev I.V."/>
            <person name="Taylor J.W."/>
        </authorList>
    </citation>
    <scope>NUCLEOTIDE SEQUENCE [LARGE SCALE GENOMIC DNA]</scope>
    <source>
        <strain evidence="19">FGSC 2508 / P0657</strain>
    </source>
</reference>
<evidence type="ECO:0000256" key="12">
    <source>
        <dbReference type="ARBA" id="ARBA00023326"/>
    </source>
</evidence>
<evidence type="ECO:0000256" key="8">
    <source>
        <dbReference type="ARBA" id="ARBA00023008"/>
    </source>
</evidence>
<evidence type="ECO:0000256" key="2">
    <source>
        <dbReference type="ARBA" id="ARBA00004613"/>
    </source>
</evidence>
<organism evidence="18 19">
    <name type="scientific">Neurospora tetrasperma (strain FGSC 2508 / ATCC MYA-4615 / P0657)</name>
    <dbReference type="NCBI Taxonomy" id="510951"/>
    <lineage>
        <taxon>Eukaryota</taxon>
        <taxon>Fungi</taxon>
        <taxon>Dikarya</taxon>
        <taxon>Ascomycota</taxon>
        <taxon>Pezizomycotina</taxon>
        <taxon>Sordariomycetes</taxon>
        <taxon>Sordariomycetidae</taxon>
        <taxon>Sordariales</taxon>
        <taxon>Sordariaceae</taxon>
        <taxon>Neurospora</taxon>
    </lineage>
</organism>
<dbReference type="GO" id="GO:0004497">
    <property type="term" value="F:monooxygenase activity"/>
    <property type="evidence" value="ECO:0007669"/>
    <property type="project" value="UniProtKB-KW"/>
</dbReference>
<keyword evidence="6" id="KW-0136">Cellulose degradation</keyword>
<evidence type="ECO:0000256" key="16">
    <source>
        <dbReference type="SAM" id="SignalP"/>
    </source>
</evidence>
<keyword evidence="19" id="KW-1185">Reference proteome</keyword>
<dbReference type="Pfam" id="PF03443">
    <property type="entry name" value="AA9"/>
    <property type="match status" value="1"/>
</dbReference>
<dbReference type="GO" id="GO:0030248">
    <property type="term" value="F:cellulose binding"/>
    <property type="evidence" value="ECO:0007669"/>
    <property type="project" value="InterPro"/>
</dbReference>
<evidence type="ECO:0000256" key="10">
    <source>
        <dbReference type="ARBA" id="ARBA00023157"/>
    </source>
</evidence>
<dbReference type="KEGG" id="nte:NEUTE1DRAFT82948"/>
<dbReference type="GO" id="GO:0046872">
    <property type="term" value="F:metal ion binding"/>
    <property type="evidence" value="ECO:0007669"/>
    <property type="project" value="UniProtKB-KW"/>
</dbReference>
<evidence type="ECO:0000256" key="7">
    <source>
        <dbReference type="ARBA" id="ARBA00023002"/>
    </source>
</evidence>
<proteinExistence type="inferred from homology"/>
<dbReference type="InterPro" id="IPR035971">
    <property type="entry name" value="CBD_sf"/>
</dbReference>
<dbReference type="PANTHER" id="PTHR33353:SF9">
    <property type="entry name" value="ENDOGLUCANASE II"/>
    <property type="match status" value="1"/>
</dbReference>
<accession>F8MLY8</accession>
<feature type="chain" id="PRO_5003375251" description="lytic cellulose monooxygenase (C4-dehydrogenating)" evidence="16">
    <location>
        <begin position="21"/>
        <end position="342"/>
    </location>
</feature>
<dbReference type="SUPFAM" id="SSF57180">
    <property type="entry name" value="Cellulose-binding domain"/>
    <property type="match status" value="1"/>
</dbReference>
<evidence type="ECO:0000313" key="18">
    <source>
        <dbReference type="EMBL" id="EGO58503.1"/>
    </source>
</evidence>
<comment type="catalytic activity">
    <reaction evidence="14">
        <text>[(1-&gt;4)-beta-D-glucosyl]n+m + reduced acceptor + O2 = 4-dehydro-beta-D-glucosyl-[(1-&gt;4)-beta-D-glucosyl]n-1 + [(1-&gt;4)-beta-D-glucosyl]m + acceptor + H2O.</text>
        <dbReference type="EC" id="1.14.99.56"/>
    </reaction>
</comment>
<feature type="signal peptide" evidence="16">
    <location>
        <begin position="1"/>
        <end position="20"/>
    </location>
</feature>
<dbReference type="GO" id="GO:0030245">
    <property type="term" value="P:cellulose catabolic process"/>
    <property type="evidence" value="ECO:0007669"/>
    <property type="project" value="UniProtKB-KW"/>
</dbReference>
<evidence type="ECO:0000256" key="4">
    <source>
        <dbReference type="ARBA" id="ARBA00022723"/>
    </source>
</evidence>
<evidence type="ECO:0000256" key="9">
    <source>
        <dbReference type="ARBA" id="ARBA00023033"/>
    </source>
</evidence>
<comment type="cofactor">
    <cofactor evidence="1">
        <name>Cu(2+)</name>
        <dbReference type="ChEBI" id="CHEBI:29036"/>
    </cofactor>
</comment>
<keyword evidence="7" id="KW-0560">Oxidoreductase</keyword>
<feature type="domain" description="CBM1" evidence="17">
    <location>
        <begin position="305"/>
        <end position="342"/>
    </location>
</feature>
<protein>
    <recommendedName>
        <fullName evidence="15">lytic cellulose monooxygenase (C4-dehydrogenating)</fullName>
        <ecNumber evidence="15">1.14.99.56</ecNumber>
    </recommendedName>
</protein>
<dbReference type="Proteomes" id="UP000008065">
    <property type="component" value="Unassembled WGS sequence"/>
</dbReference>
<dbReference type="Pfam" id="PF00734">
    <property type="entry name" value="CBM_1"/>
    <property type="match status" value="1"/>
</dbReference>
<name>F8MLY8_NEUT8</name>
<dbReference type="GeneID" id="20830566"/>
<dbReference type="SMART" id="SM00236">
    <property type="entry name" value="fCBD"/>
    <property type="match status" value="1"/>
</dbReference>
<dbReference type="InterPro" id="IPR000254">
    <property type="entry name" value="CBD"/>
</dbReference>
<comment type="similarity">
    <text evidence="13">Belongs to the polysaccharide monooxygenase AA9 family.</text>
</comment>
<keyword evidence="4" id="KW-0479">Metal-binding</keyword>
<comment type="subcellular location">
    <subcellularLocation>
        <location evidence="2">Secreted</location>
    </subcellularLocation>
</comment>
<gene>
    <name evidence="18" type="ORF">NEUTE1DRAFT_82948</name>
</gene>
<evidence type="ECO:0000313" key="19">
    <source>
        <dbReference type="Proteomes" id="UP000008065"/>
    </source>
</evidence>
<dbReference type="AlphaFoldDB" id="F8MLY8"/>
<dbReference type="HOGENOM" id="CLU_031730_0_1_1"/>
<evidence type="ECO:0000256" key="15">
    <source>
        <dbReference type="ARBA" id="ARBA00047174"/>
    </source>
</evidence>
<dbReference type="PANTHER" id="PTHR33353">
    <property type="entry name" value="PUTATIVE (AFU_ORTHOLOGUE AFUA_1G12560)-RELATED"/>
    <property type="match status" value="1"/>
</dbReference>
<dbReference type="PROSITE" id="PS51164">
    <property type="entry name" value="CBM1_2"/>
    <property type="match status" value="1"/>
</dbReference>
<keyword evidence="9" id="KW-0503">Monooxygenase</keyword>
<evidence type="ECO:0000256" key="11">
    <source>
        <dbReference type="ARBA" id="ARBA00023277"/>
    </source>
</evidence>
<dbReference type="InterPro" id="IPR005103">
    <property type="entry name" value="AA9_LPMO"/>
</dbReference>
<dbReference type="Gene3D" id="2.70.50.70">
    <property type="match status" value="1"/>
</dbReference>
<dbReference type="RefSeq" id="XP_009851521.1">
    <property type="nucleotide sequence ID" value="XM_009853219.1"/>
</dbReference>
<evidence type="ECO:0000256" key="14">
    <source>
        <dbReference type="ARBA" id="ARBA00045077"/>
    </source>
</evidence>
<sequence>MRSTLLTGLIAGLLSQQAAAHATFQALWVDGADYGSQCARVPPSNSPVTDVTSNAMRCNAGTSPVAKKCPVKAGSTVTVEMHQSYPPVPTLTYKQQANDRSCSSEAIGGAHYGPVLVYMSKVSDAASADGSSGWFKIFEDTWAKKPSSSSGDDDFWGVKDLNSCCGKMQVKIPSDIPAGDYLLRAEVIALHTAASAGGAQLYMTCYQISVTGGGSATPATVSFPGAYKSSDPGILVDIHSAMSTYVAPGPAVYSGGSSKKAGSGCVGCESTCKVGSGPTGTASAVPVASTSAAAGGGGGGGSGGCSVAKYQQCGGTGYTGCTSCASGSTCSAVSPPYYYQCV</sequence>
<dbReference type="GO" id="GO:0005576">
    <property type="term" value="C:extracellular region"/>
    <property type="evidence" value="ECO:0007669"/>
    <property type="project" value="UniProtKB-SubCell"/>
</dbReference>
<evidence type="ECO:0000256" key="3">
    <source>
        <dbReference type="ARBA" id="ARBA00022525"/>
    </source>
</evidence>
<dbReference type="OrthoDB" id="3238762at2759"/>